<sequence>MLQCSRQAASDGLLALVGPFIFHPCQSWLGHTRNLGQQMSNTPHQRIVDPIFIQHGKLFRSLVRHSLICHADNALLVPNHTSNCGDNFGGRFTYRASNTFTGCPLADGADTYGRI</sequence>
<protein>
    <submittedName>
        <fullName evidence="1">Uncharacterized protein</fullName>
    </submittedName>
</protein>
<proteinExistence type="predicted"/>
<dbReference type="EMBL" id="KN832905">
    <property type="protein sequence ID" value="KIM92792.1"/>
    <property type="molecule type" value="Genomic_DNA"/>
</dbReference>
<keyword evidence="2" id="KW-1185">Reference proteome</keyword>
<gene>
    <name evidence="1" type="ORF">OIDMADRAFT_21650</name>
</gene>
<organism evidence="1 2">
    <name type="scientific">Oidiodendron maius (strain Zn)</name>
    <dbReference type="NCBI Taxonomy" id="913774"/>
    <lineage>
        <taxon>Eukaryota</taxon>
        <taxon>Fungi</taxon>
        <taxon>Dikarya</taxon>
        <taxon>Ascomycota</taxon>
        <taxon>Pezizomycotina</taxon>
        <taxon>Leotiomycetes</taxon>
        <taxon>Leotiomycetes incertae sedis</taxon>
        <taxon>Myxotrichaceae</taxon>
        <taxon>Oidiodendron</taxon>
    </lineage>
</organism>
<reference evidence="1 2" key="1">
    <citation type="submission" date="2014-04" db="EMBL/GenBank/DDBJ databases">
        <authorList>
            <consortium name="DOE Joint Genome Institute"/>
            <person name="Kuo A."/>
            <person name="Martino E."/>
            <person name="Perotto S."/>
            <person name="Kohler A."/>
            <person name="Nagy L.G."/>
            <person name="Floudas D."/>
            <person name="Copeland A."/>
            <person name="Barry K.W."/>
            <person name="Cichocki N."/>
            <person name="Veneault-Fourrey C."/>
            <person name="LaButti K."/>
            <person name="Lindquist E.A."/>
            <person name="Lipzen A."/>
            <person name="Lundell T."/>
            <person name="Morin E."/>
            <person name="Murat C."/>
            <person name="Sun H."/>
            <person name="Tunlid A."/>
            <person name="Henrissat B."/>
            <person name="Grigoriev I.V."/>
            <person name="Hibbett D.S."/>
            <person name="Martin F."/>
            <person name="Nordberg H.P."/>
            <person name="Cantor M.N."/>
            <person name="Hua S.X."/>
        </authorList>
    </citation>
    <scope>NUCLEOTIDE SEQUENCE [LARGE SCALE GENOMIC DNA]</scope>
    <source>
        <strain evidence="1 2">Zn</strain>
    </source>
</reference>
<dbReference type="AlphaFoldDB" id="A0A0C3CSY1"/>
<reference evidence="2" key="2">
    <citation type="submission" date="2015-01" db="EMBL/GenBank/DDBJ databases">
        <title>Evolutionary Origins and Diversification of the Mycorrhizal Mutualists.</title>
        <authorList>
            <consortium name="DOE Joint Genome Institute"/>
            <consortium name="Mycorrhizal Genomics Consortium"/>
            <person name="Kohler A."/>
            <person name="Kuo A."/>
            <person name="Nagy L.G."/>
            <person name="Floudas D."/>
            <person name="Copeland A."/>
            <person name="Barry K.W."/>
            <person name="Cichocki N."/>
            <person name="Veneault-Fourrey C."/>
            <person name="LaButti K."/>
            <person name="Lindquist E.A."/>
            <person name="Lipzen A."/>
            <person name="Lundell T."/>
            <person name="Morin E."/>
            <person name="Murat C."/>
            <person name="Riley R."/>
            <person name="Ohm R."/>
            <person name="Sun H."/>
            <person name="Tunlid A."/>
            <person name="Henrissat B."/>
            <person name="Grigoriev I.V."/>
            <person name="Hibbett D.S."/>
            <person name="Martin F."/>
        </authorList>
    </citation>
    <scope>NUCLEOTIDE SEQUENCE [LARGE SCALE GENOMIC DNA]</scope>
    <source>
        <strain evidence="2">Zn</strain>
    </source>
</reference>
<name>A0A0C3CSY1_OIDMZ</name>
<dbReference type="HOGENOM" id="CLU_2109735_0_0_1"/>
<dbReference type="InParanoid" id="A0A0C3CSY1"/>
<accession>A0A0C3CSY1</accession>
<evidence type="ECO:0000313" key="1">
    <source>
        <dbReference type="EMBL" id="KIM92792.1"/>
    </source>
</evidence>
<evidence type="ECO:0000313" key="2">
    <source>
        <dbReference type="Proteomes" id="UP000054321"/>
    </source>
</evidence>
<dbReference type="Proteomes" id="UP000054321">
    <property type="component" value="Unassembled WGS sequence"/>
</dbReference>